<keyword evidence="10" id="KW-1185">Reference proteome</keyword>
<sequence>MVASPRPTPLALKWGWYGGEVANARPCASTYEYYSTCVPAIPATKYQDLAFLADPDVAVIPKYGHLGDTMADYTHPNEQTRAVNATKMNALLATDPDVPPSFVRFMTSKALQSNLPSCTACYTYLGDPVTIRELNNMRIVMFYRDQQDCLAWYLVLDGEHAGRVVGSPFILGTGTDDDEWDVDAFVGDSALCATSFDEFLYRIVAPFGAPNGSVYTARTTVPSEPYFVTRSARVYGSPRYVIEIPSMERCAGRFVDIATRAFFIDLTTYNPNTDEQTTVRLMVEMTKGGGFAPQVECMSYRLYRNHTSSDMARLGLEFLVLLLVAVQLRHELHLLRRMKWAYLAMVANVAHLFSLIVFGPLMALRVMCYVHLPSPTAIDLDAFTNFRSSIWYYALADAITSFTFFLSWLKLFKFLASLKQVAGLILIFGVALMGSALSFTMRRYGHAFDTLSTVSDQAHALEMCHKTHATTDVVHAKIALYAKSKCHDLQADQVRVKAEACGGVMASVPGLFNDPVQCFNAYSAATDSIEPFGHGYNYTALSPKPVEPRFYSHSHHWYGSPTFGVMVPPTEDEQCDVRTKQNCPVYNLLASLKEHKYCAIDELDGLCGGVTTQVEFLTYRLYPWHDKADFVQAGCEGLIYVVILAQLAREAMAVRRVGRKYFGEFSNVAVVCNALLFLFVLAFRVLSYATLPASISDAEFANFRYFIPMFGQLTKTVQRAAGKVLELVVIFALTLVGAALAFYLAFGNFAANYHTFLSSFYTLLHIVTGEMSLADLRLANRVLGPFFFISFVFLMMFVILNIFIVIVSEGSTCPLAGRLHIAAHATTVAYTDTKKELRLMDEMAVESLSKAIAHHFLHDFVYRVPFLGPRVLQPLFARTSDAIAKVNLNATEVTRRGEAKASHIVCMICQRDDG</sequence>
<dbReference type="EMBL" id="QUSY01000124">
    <property type="protein sequence ID" value="RHY32619.1"/>
    <property type="molecule type" value="Genomic_DNA"/>
</dbReference>
<evidence type="ECO:0000256" key="3">
    <source>
        <dbReference type="ARBA" id="ARBA00022692"/>
    </source>
</evidence>
<feature type="transmembrane region" description="Helical" evidence="6">
    <location>
        <begin position="421"/>
        <end position="441"/>
    </location>
</feature>
<feature type="transmembrane region" description="Helical" evidence="6">
    <location>
        <begin position="390"/>
        <end position="409"/>
    </location>
</feature>
<comment type="similarity">
    <text evidence="2">Belongs to the polycystin family.</text>
</comment>
<feature type="transmembrane region" description="Helical" evidence="6">
    <location>
        <begin position="724"/>
        <end position="746"/>
    </location>
</feature>
<dbReference type="AlphaFoldDB" id="A0A3R7ACP8"/>
<evidence type="ECO:0000256" key="1">
    <source>
        <dbReference type="ARBA" id="ARBA00004141"/>
    </source>
</evidence>
<evidence type="ECO:0000256" key="5">
    <source>
        <dbReference type="ARBA" id="ARBA00023136"/>
    </source>
</evidence>
<proteinExistence type="inferred from homology"/>
<gene>
    <name evidence="9" type="ORF">DYB32_002383</name>
</gene>
<keyword evidence="3 6" id="KW-0812">Transmembrane</keyword>
<reference evidence="9 10" key="1">
    <citation type="submission" date="2018-08" db="EMBL/GenBank/DDBJ databases">
        <title>Aphanomyces genome sequencing and annotation.</title>
        <authorList>
            <person name="Minardi D."/>
            <person name="Oidtmann B."/>
            <person name="Van Der Giezen M."/>
            <person name="Studholme D.J."/>
        </authorList>
    </citation>
    <scope>NUCLEOTIDE SEQUENCE [LARGE SCALE GENOMIC DNA]</scope>
    <source>
        <strain evidence="9 10">NJM0002</strain>
    </source>
</reference>
<dbReference type="Pfam" id="PF08016">
    <property type="entry name" value="PKD_channel"/>
    <property type="match status" value="1"/>
</dbReference>
<comment type="subcellular location">
    <subcellularLocation>
        <location evidence="1">Membrane</location>
        <topology evidence="1">Multi-pass membrane protein</topology>
    </subcellularLocation>
</comment>
<evidence type="ECO:0000259" key="7">
    <source>
        <dbReference type="Pfam" id="PF08016"/>
    </source>
</evidence>
<accession>A0A3R7ACP8</accession>
<comment type="caution">
    <text evidence="9">The sequence shown here is derived from an EMBL/GenBank/DDBJ whole genome shotgun (WGS) entry which is preliminary data.</text>
</comment>
<evidence type="ECO:0000256" key="2">
    <source>
        <dbReference type="ARBA" id="ARBA00007200"/>
    </source>
</evidence>
<dbReference type="Gene3D" id="1.10.287.70">
    <property type="match status" value="1"/>
</dbReference>
<dbReference type="GO" id="GO:0016020">
    <property type="term" value="C:membrane"/>
    <property type="evidence" value="ECO:0007669"/>
    <property type="project" value="UniProtKB-SubCell"/>
</dbReference>
<evidence type="ECO:0008006" key="11">
    <source>
        <dbReference type="Google" id="ProtNLM"/>
    </source>
</evidence>
<feature type="domain" description="Polycystin cation channel PKD1/PKD2" evidence="7">
    <location>
        <begin position="705"/>
        <end position="808"/>
    </location>
</feature>
<dbReference type="InterPro" id="IPR051223">
    <property type="entry name" value="Polycystin"/>
</dbReference>
<name>A0A3R7ACP8_9STRA</name>
<dbReference type="GO" id="GO:0005262">
    <property type="term" value="F:calcium channel activity"/>
    <property type="evidence" value="ECO:0007669"/>
    <property type="project" value="TreeGrafter"/>
</dbReference>
<protein>
    <recommendedName>
        <fullName evidence="11">Polycystin cation channel PKD1/PKD2 domain-containing protein</fullName>
    </recommendedName>
</protein>
<dbReference type="PANTHER" id="PTHR10877">
    <property type="entry name" value="POLYCYSTIN FAMILY MEMBER"/>
    <property type="match status" value="1"/>
</dbReference>
<keyword evidence="4 6" id="KW-1133">Transmembrane helix</keyword>
<feature type="domain" description="Polycystin" evidence="8">
    <location>
        <begin position="253"/>
        <end position="303"/>
    </location>
</feature>
<dbReference type="VEuPathDB" id="FungiDB:H310_07652"/>
<dbReference type="Pfam" id="PF20519">
    <property type="entry name" value="Polycystin_dom"/>
    <property type="match status" value="1"/>
</dbReference>
<evidence type="ECO:0000256" key="4">
    <source>
        <dbReference type="ARBA" id="ARBA00022989"/>
    </source>
</evidence>
<feature type="transmembrane region" description="Helical" evidence="6">
    <location>
        <begin position="665"/>
        <end position="686"/>
    </location>
</feature>
<evidence type="ECO:0000313" key="9">
    <source>
        <dbReference type="EMBL" id="RHY32619.1"/>
    </source>
</evidence>
<dbReference type="VEuPathDB" id="FungiDB:H310_07654"/>
<feature type="transmembrane region" description="Helical" evidence="6">
    <location>
        <begin position="311"/>
        <end position="328"/>
    </location>
</feature>
<dbReference type="Proteomes" id="UP000285060">
    <property type="component" value="Unassembled WGS sequence"/>
</dbReference>
<feature type="transmembrane region" description="Helical" evidence="6">
    <location>
        <begin position="786"/>
        <end position="807"/>
    </location>
</feature>
<dbReference type="GO" id="GO:0050982">
    <property type="term" value="P:detection of mechanical stimulus"/>
    <property type="evidence" value="ECO:0007669"/>
    <property type="project" value="TreeGrafter"/>
</dbReference>
<dbReference type="InterPro" id="IPR046791">
    <property type="entry name" value="Polycystin_dom"/>
</dbReference>
<dbReference type="PANTHER" id="PTHR10877:SF150">
    <property type="entry name" value="REJ DOMAIN-CONTAINING PROTEIN"/>
    <property type="match status" value="1"/>
</dbReference>
<evidence type="ECO:0000256" key="6">
    <source>
        <dbReference type="SAM" id="Phobius"/>
    </source>
</evidence>
<dbReference type="VEuPathDB" id="FungiDB:H310_07653"/>
<evidence type="ECO:0000313" key="10">
    <source>
        <dbReference type="Proteomes" id="UP000285060"/>
    </source>
</evidence>
<dbReference type="InterPro" id="IPR013122">
    <property type="entry name" value="PKD1_2_channel"/>
</dbReference>
<keyword evidence="5 6" id="KW-0472">Membrane</keyword>
<feature type="transmembrane region" description="Helical" evidence="6">
    <location>
        <begin position="340"/>
        <end position="363"/>
    </location>
</feature>
<organism evidence="9 10">
    <name type="scientific">Aphanomyces invadans</name>
    <dbReference type="NCBI Taxonomy" id="157072"/>
    <lineage>
        <taxon>Eukaryota</taxon>
        <taxon>Sar</taxon>
        <taxon>Stramenopiles</taxon>
        <taxon>Oomycota</taxon>
        <taxon>Saprolegniomycetes</taxon>
        <taxon>Saprolegniales</taxon>
        <taxon>Verrucalvaceae</taxon>
        <taxon>Aphanomyces</taxon>
    </lineage>
</organism>
<evidence type="ECO:0000259" key="8">
    <source>
        <dbReference type="Pfam" id="PF20519"/>
    </source>
</evidence>